<dbReference type="OrthoDB" id="9781621at2"/>
<evidence type="ECO:0000256" key="2">
    <source>
        <dbReference type="ARBA" id="ARBA00005272"/>
    </source>
</evidence>
<protein>
    <submittedName>
        <fullName evidence="7">NADH dehydrogenase</fullName>
    </submittedName>
</protein>
<dbReference type="Pfam" id="PF07992">
    <property type="entry name" value="Pyr_redox_2"/>
    <property type="match status" value="1"/>
</dbReference>
<dbReference type="InterPro" id="IPR051169">
    <property type="entry name" value="NADH-Q_oxidoreductase"/>
</dbReference>
<accession>A0A1Y6G2T3</accession>
<sequence>MPSQHIVVVGGGAGGLELVTKLGRKYKKDNKVRVSLVDKNLTHVWKPLLHEVAAGALDADIDGVDYRVQAANVGFHFQPGQLTGVNRKEKTITLAAILNDKGDELVAEREIEYTKLVISIGSVTNDFGTEGVAEHCYCLDSVKQATEFHHTLMNTFLALQAQKYVKPLQVAIVGAGATGVELAAELHKSAELIRTYGFDDFEMNQLRITLIEAGPRILPALPERIADAAKQELEKLGVQVLVNKPVVKVTADAIYTGDDESFEAPLKIWAAGVKAPELLTKIDGLKTNKRNQIVVEESLLAKGDNDIFVLGDSAGFERSDGSWVPPRAQAAHQMAKIVYTNLLRQQANKPLDPFVFNDRGSLVSLSSYTAVGSLMGNLTKGAMMVEGWLARIMYKSLYRMHQVEVHGYFKTMLFIAVQGINRRLRPRLKLH</sequence>
<dbReference type="Proteomes" id="UP000194450">
    <property type="component" value="Unassembled WGS sequence"/>
</dbReference>
<comment type="similarity">
    <text evidence="2">Belongs to the NADH dehydrogenase family.</text>
</comment>
<evidence type="ECO:0000259" key="6">
    <source>
        <dbReference type="Pfam" id="PF07992"/>
    </source>
</evidence>
<dbReference type="Gene3D" id="3.50.50.100">
    <property type="match status" value="1"/>
</dbReference>
<evidence type="ECO:0000313" key="7">
    <source>
        <dbReference type="EMBL" id="SMQ79876.1"/>
    </source>
</evidence>
<dbReference type="GO" id="GO:0003955">
    <property type="term" value="F:NAD(P)H dehydrogenase (quinone) activity"/>
    <property type="evidence" value="ECO:0007669"/>
    <property type="project" value="TreeGrafter"/>
</dbReference>
<organism evidence="7 8">
    <name type="scientific">Pseudidiomarina planktonica</name>
    <dbReference type="NCBI Taxonomy" id="1323738"/>
    <lineage>
        <taxon>Bacteria</taxon>
        <taxon>Pseudomonadati</taxon>
        <taxon>Pseudomonadota</taxon>
        <taxon>Gammaproteobacteria</taxon>
        <taxon>Alteromonadales</taxon>
        <taxon>Idiomarinaceae</taxon>
        <taxon>Pseudidiomarina</taxon>
    </lineage>
</organism>
<reference evidence="8" key="1">
    <citation type="submission" date="2017-04" db="EMBL/GenBank/DDBJ databases">
        <authorList>
            <person name="Varghese N."/>
            <person name="Submissions S."/>
        </authorList>
    </citation>
    <scope>NUCLEOTIDE SEQUENCE [LARGE SCALE GENOMIC DNA]</scope>
</reference>
<dbReference type="GO" id="GO:0019646">
    <property type="term" value="P:aerobic electron transport chain"/>
    <property type="evidence" value="ECO:0007669"/>
    <property type="project" value="TreeGrafter"/>
</dbReference>
<dbReference type="PANTHER" id="PTHR42913:SF3">
    <property type="entry name" value="64 KDA MITOCHONDRIAL NADH DEHYDROGENASE (EUROFUNG)"/>
    <property type="match status" value="1"/>
</dbReference>
<dbReference type="PANTHER" id="PTHR42913">
    <property type="entry name" value="APOPTOSIS-INDUCING FACTOR 1"/>
    <property type="match status" value="1"/>
</dbReference>
<feature type="domain" description="FAD/NAD(P)-binding" evidence="6">
    <location>
        <begin position="5"/>
        <end position="335"/>
    </location>
</feature>
<name>A0A1Y6G2T3_9GAMM</name>
<dbReference type="SUPFAM" id="SSF51905">
    <property type="entry name" value="FAD/NAD(P)-binding domain"/>
    <property type="match status" value="2"/>
</dbReference>
<comment type="cofactor">
    <cofactor evidence="1">
        <name>FAD</name>
        <dbReference type="ChEBI" id="CHEBI:57692"/>
    </cofactor>
</comment>
<dbReference type="EMBL" id="FXWH01000002">
    <property type="protein sequence ID" value="SMQ79876.1"/>
    <property type="molecule type" value="Genomic_DNA"/>
</dbReference>
<evidence type="ECO:0000256" key="1">
    <source>
        <dbReference type="ARBA" id="ARBA00001974"/>
    </source>
</evidence>
<evidence type="ECO:0000256" key="3">
    <source>
        <dbReference type="ARBA" id="ARBA00022630"/>
    </source>
</evidence>
<proteinExistence type="inferred from homology"/>
<evidence type="ECO:0000256" key="4">
    <source>
        <dbReference type="ARBA" id="ARBA00022827"/>
    </source>
</evidence>
<keyword evidence="5" id="KW-0560">Oxidoreductase</keyword>
<keyword evidence="8" id="KW-1185">Reference proteome</keyword>
<gene>
    <name evidence="7" type="ORF">SAMN06297229_1802</name>
</gene>
<dbReference type="PRINTS" id="PR00368">
    <property type="entry name" value="FADPNR"/>
</dbReference>
<dbReference type="PRINTS" id="PR00411">
    <property type="entry name" value="PNDRDTASEI"/>
</dbReference>
<dbReference type="AlphaFoldDB" id="A0A1Y6G2T3"/>
<evidence type="ECO:0000313" key="8">
    <source>
        <dbReference type="Proteomes" id="UP000194450"/>
    </source>
</evidence>
<dbReference type="InterPro" id="IPR036188">
    <property type="entry name" value="FAD/NAD-bd_sf"/>
</dbReference>
<dbReference type="InterPro" id="IPR023753">
    <property type="entry name" value="FAD/NAD-binding_dom"/>
</dbReference>
<evidence type="ECO:0000256" key="5">
    <source>
        <dbReference type="ARBA" id="ARBA00023002"/>
    </source>
</evidence>
<dbReference type="RefSeq" id="WP_086434944.1">
    <property type="nucleotide sequence ID" value="NZ_FXWH01000002.1"/>
</dbReference>
<keyword evidence="3" id="KW-0285">Flavoprotein</keyword>
<keyword evidence="4" id="KW-0274">FAD</keyword>